<dbReference type="InterPro" id="IPR007267">
    <property type="entry name" value="GtrA_DPMS_TM"/>
</dbReference>
<evidence type="ECO:0000313" key="8">
    <source>
        <dbReference type="Proteomes" id="UP001597511"/>
    </source>
</evidence>
<feature type="transmembrane region" description="Helical" evidence="5">
    <location>
        <begin position="34"/>
        <end position="53"/>
    </location>
</feature>
<feature type="domain" description="GtrA/DPMS transmembrane" evidence="6">
    <location>
        <begin position="33"/>
        <end position="160"/>
    </location>
</feature>
<comment type="caution">
    <text evidence="7">The sequence shown here is derived from an EMBL/GenBank/DDBJ whole genome shotgun (WGS) entry which is preliminary data.</text>
</comment>
<feature type="transmembrane region" description="Helical" evidence="5">
    <location>
        <begin position="134"/>
        <end position="154"/>
    </location>
</feature>
<dbReference type="EMBL" id="JBHUOZ010000003">
    <property type="protein sequence ID" value="MFD2920511.1"/>
    <property type="molecule type" value="Genomic_DNA"/>
</dbReference>
<sequence length="181" mass="20916">MKQLIHSTRNFIIPVIDFFYPPFKKIMNLQTFRYAAAGGGNALLGFIIYAVSYKYILHEQDLDLGFIAFKAHVAALFFSFCICFPIGFFMARYVVFSDSNVRWGVQMIRYLMVWIFNLFLNYILLKVLVEQLHVYAIFAQVFTTGVVIVVSYLAQRNFSFKVTNPIAEDKDITSQNQSTPL</sequence>
<keyword evidence="8" id="KW-1185">Reference proteome</keyword>
<evidence type="ECO:0000313" key="7">
    <source>
        <dbReference type="EMBL" id="MFD2920511.1"/>
    </source>
</evidence>
<gene>
    <name evidence="7" type="ORF">ACFS6H_12365</name>
</gene>
<proteinExistence type="predicted"/>
<dbReference type="Proteomes" id="UP001597511">
    <property type="component" value="Unassembled WGS sequence"/>
</dbReference>
<accession>A0ABW6A8A1</accession>
<evidence type="ECO:0000256" key="5">
    <source>
        <dbReference type="SAM" id="Phobius"/>
    </source>
</evidence>
<reference evidence="8" key="1">
    <citation type="journal article" date="2019" name="Int. J. Syst. Evol. Microbiol.">
        <title>The Global Catalogue of Microorganisms (GCM) 10K type strain sequencing project: providing services to taxonomists for standard genome sequencing and annotation.</title>
        <authorList>
            <consortium name="The Broad Institute Genomics Platform"/>
            <consortium name="The Broad Institute Genome Sequencing Center for Infectious Disease"/>
            <person name="Wu L."/>
            <person name="Ma J."/>
        </authorList>
    </citation>
    <scope>NUCLEOTIDE SEQUENCE [LARGE SCALE GENOMIC DNA]</scope>
    <source>
        <strain evidence="8">KCTC 23299</strain>
    </source>
</reference>
<name>A0ABW6A8A1_9BACT</name>
<evidence type="ECO:0000256" key="1">
    <source>
        <dbReference type="ARBA" id="ARBA00004141"/>
    </source>
</evidence>
<organism evidence="7 8">
    <name type="scientific">Terrimonas rubra</name>
    <dbReference type="NCBI Taxonomy" id="1035890"/>
    <lineage>
        <taxon>Bacteria</taxon>
        <taxon>Pseudomonadati</taxon>
        <taxon>Bacteroidota</taxon>
        <taxon>Chitinophagia</taxon>
        <taxon>Chitinophagales</taxon>
        <taxon>Chitinophagaceae</taxon>
        <taxon>Terrimonas</taxon>
    </lineage>
</organism>
<comment type="subcellular location">
    <subcellularLocation>
        <location evidence="1">Membrane</location>
        <topology evidence="1">Multi-pass membrane protein</topology>
    </subcellularLocation>
</comment>
<dbReference type="RefSeq" id="WP_386098999.1">
    <property type="nucleotide sequence ID" value="NZ_JBHUOZ010000003.1"/>
</dbReference>
<feature type="transmembrane region" description="Helical" evidence="5">
    <location>
        <begin position="73"/>
        <end position="95"/>
    </location>
</feature>
<evidence type="ECO:0000256" key="2">
    <source>
        <dbReference type="ARBA" id="ARBA00022692"/>
    </source>
</evidence>
<keyword evidence="3 5" id="KW-1133">Transmembrane helix</keyword>
<feature type="transmembrane region" description="Helical" evidence="5">
    <location>
        <begin position="107"/>
        <end position="128"/>
    </location>
</feature>
<evidence type="ECO:0000256" key="3">
    <source>
        <dbReference type="ARBA" id="ARBA00022989"/>
    </source>
</evidence>
<keyword evidence="4 5" id="KW-0472">Membrane</keyword>
<protein>
    <submittedName>
        <fullName evidence="7">GtrA family protein</fullName>
    </submittedName>
</protein>
<evidence type="ECO:0000256" key="4">
    <source>
        <dbReference type="ARBA" id="ARBA00023136"/>
    </source>
</evidence>
<evidence type="ECO:0000259" key="6">
    <source>
        <dbReference type="Pfam" id="PF04138"/>
    </source>
</evidence>
<keyword evidence="2 5" id="KW-0812">Transmembrane</keyword>
<dbReference type="Pfam" id="PF04138">
    <property type="entry name" value="GtrA_DPMS_TM"/>
    <property type="match status" value="1"/>
</dbReference>